<proteinExistence type="inferred from homology"/>
<reference evidence="2" key="1">
    <citation type="journal article" date="2011" name="Environ. Microbiol.">
        <title>Genomic insights into the metabolic potential of the polycyclic aromatic hydrocarbon degrading sulfate-reducing Deltaproteobacterium N47.</title>
        <authorList>
            <person name="Bergmann F."/>
            <person name="Selesi D."/>
            <person name="Weinmaier T."/>
            <person name="Tischler P."/>
            <person name="Rattei T."/>
            <person name="Meckenstock R.U."/>
        </authorList>
    </citation>
    <scope>NUCLEOTIDE SEQUENCE</scope>
</reference>
<dbReference type="AlphaFoldDB" id="E1YMN7"/>
<dbReference type="Gene3D" id="3.40.1620.10">
    <property type="entry name" value="YefM-like domain"/>
    <property type="match status" value="1"/>
</dbReference>
<dbReference type="NCBIfam" id="TIGR01552">
    <property type="entry name" value="phd_fam"/>
    <property type="match status" value="1"/>
</dbReference>
<organism evidence="2">
    <name type="scientific">uncultured Desulfobacterium sp</name>
    <dbReference type="NCBI Taxonomy" id="201089"/>
    <lineage>
        <taxon>Bacteria</taxon>
        <taxon>Pseudomonadati</taxon>
        <taxon>Thermodesulfobacteriota</taxon>
        <taxon>Desulfobacteria</taxon>
        <taxon>Desulfobacterales</taxon>
        <taxon>Desulfobacteriaceae</taxon>
        <taxon>Desulfobacterium</taxon>
        <taxon>environmental samples</taxon>
    </lineage>
</organism>
<comment type="similarity">
    <text evidence="1">Belongs to the phD/YefM antitoxin family.</text>
</comment>
<evidence type="ECO:0000313" key="2">
    <source>
        <dbReference type="EMBL" id="CBX31831.1"/>
    </source>
</evidence>
<dbReference type="InterPro" id="IPR036165">
    <property type="entry name" value="YefM-like_sf"/>
</dbReference>
<evidence type="ECO:0000256" key="1">
    <source>
        <dbReference type="ARBA" id="ARBA00009981"/>
    </source>
</evidence>
<protein>
    <submittedName>
        <fullName evidence="2">Uncharacterized protein</fullName>
    </submittedName>
</protein>
<dbReference type="SUPFAM" id="SSF143120">
    <property type="entry name" value="YefM-like"/>
    <property type="match status" value="1"/>
</dbReference>
<sequence>MKVYTYSEARQRLADVLNIARSEEVVIKRRGGETFSIIFKKSKKSPFDVPGIQTKATTKDILAAVRESRERFPEQNVED</sequence>
<dbReference type="EMBL" id="FR695879">
    <property type="protein sequence ID" value="CBX31831.1"/>
    <property type="molecule type" value="Genomic_DNA"/>
</dbReference>
<accession>E1YMN7</accession>
<gene>
    <name evidence="2" type="ORF">N47_N26560</name>
</gene>
<name>E1YMN7_9BACT</name>